<organism evidence="2 3">
    <name type="scientific">Portunus trituberculatus</name>
    <name type="common">Swimming crab</name>
    <name type="synonym">Neptunus trituberculatus</name>
    <dbReference type="NCBI Taxonomy" id="210409"/>
    <lineage>
        <taxon>Eukaryota</taxon>
        <taxon>Metazoa</taxon>
        <taxon>Ecdysozoa</taxon>
        <taxon>Arthropoda</taxon>
        <taxon>Crustacea</taxon>
        <taxon>Multicrustacea</taxon>
        <taxon>Malacostraca</taxon>
        <taxon>Eumalacostraca</taxon>
        <taxon>Eucarida</taxon>
        <taxon>Decapoda</taxon>
        <taxon>Pleocyemata</taxon>
        <taxon>Brachyura</taxon>
        <taxon>Eubrachyura</taxon>
        <taxon>Portunoidea</taxon>
        <taxon>Portunidae</taxon>
        <taxon>Portuninae</taxon>
        <taxon>Portunus</taxon>
    </lineage>
</organism>
<proteinExistence type="predicted"/>
<evidence type="ECO:0000313" key="3">
    <source>
        <dbReference type="Proteomes" id="UP000324222"/>
    </source>
</evidence>
<evidence type="ECO:0000256" key="1">
    <source>
        <dbReference type="SAM" id="MobiDB-lite"/>
    </source>
</evidence>
<keyword evidence="3" id="KW-1185">Reference proteome</keyword>
<evidence type="ECO:0000313" key="2">
    <source>
        <dbReference type="EMBL" id="MPC07779.1"/>
    </source>
</evidence>
<reference evidence="2 3" key="1">
    <citation type="submission" date="2019-05" db="EMBL/GenBank/DDBJ databases">
        <title>Another draft genome of Portunus trituberculatus and its Hox gene families provides insights of decapod evolution.</title>
        <authorList>
            <person name="Jeong J.-H."/>
            <person name="Song I."/>
            <person name="Kim S."/>
            <person name="Choi T."/>
            <person name="Kim D."/>
            <person name="Ryu S."/>
            <person name="Kim W."/>
        </authorList>
    </citation>
    <scope>NUCLEOTIDE SEQUENCE [LARGE SCALE GENOMIC DNA]</scope>
    <source>
        <tissue evidence="2">Muscle</tissue>
    </source>
</reference>
<sequence length="139" mass="15125">MHNETVLVFYLTRGAHRGSAEPSCGYYEREAIAVKSAKRKHIKVKWAERQSTGSQGHVSPGGGHALPVSAAPTGEKIRGQYTLEGIRGIVLVIFYTGEGRAASGDQTWGELYAWGLWKEEEEEETTGTGEEGGKEMGEV</sequence>
<dbReference type="Proteomes" id="UP000324222">
    <property type="component" value="Unassembled WGS sequence"/>
</dbReference>
<feature type="region of interest" description="Disordered" evidence="1">
    <location>
        <begin position="46"/>
        <end position="71"/>
    </location>
</feature>
<dbReference type="EMBL" id="VSRR010000008">
    <property type="protein sequence ID" value="MPC07779.1"/>
    <property type="molecule type" value="Genomic_DNA"/>
</dbReference>
<feature type="region of interest" description="Disordered" evidence="1">
    <location>
        <begin position="119"/>
        <end position="139"/>
    </location>
</feature>
<dbReference type="AlphaFoldDB" id="A0A5B7CE31"/>
<comment type="caution">
    <text evidence="2">The sequence shown here is derived from an EMBL/GenBank/DDBJ whole genome shotgun (WGS) entry which is preliminary data.</text>
</comment>
<gene>
    <name evidence="2" type="ORF">E2C01_000346</name>
</gene>
<protein>
    <submittedName>
        <fullName evidence="2">Uncharacterized protein</fullName>
    </submittedName>
</protein>
<accession>A0A5B7CE31</accession>
<name>A0A5B7CE31_PORTR</name>